<comment type="caution">
    <text evidence="1">The sequence shown here is derived from an EMBL/GenBank/DDBJ whole genome shotgun (WGS) entry which is preliminary data.</text>
</comment>
<reference evidence="1" key="1">
    <citation type="journal article" date="2014" name="Front. Microbiol.">
        <title>High frequency of phylogenetically diverse reductive dehalogenase-homologous genes in deep subseafloor sedimentary metagenomes.</title>
        <authorList>
            <person name="Kawai M."/>
            <person name="Futagami T."/>
            <person name="Toyoda A."/>
            <person name="Takaki Y."/>
            <person name="Nishi S."/>
            <person name="Hori S."/>
            <person name="Arai W."/>
            <person name="Tsubouchi T."/>
            <person name="Morono Y."/>
            <person name="Uchiyama I."/>
            <person name="Ito T."/>
            <person name="Fujiyama A."/>
            <person name="Inagaki F."/>
            <person name="Takami H."/>
        </authorList>
    </citation>
    <scope>NUCLEOTIDE SEQUENCE</scope>
    <source>
        <strain evidence="1">Expedition CK06-06</strain>
    </source>
</reference>
<gene>
    <name evidence="1" type="ORF">S01H4_10758</name>
</gene>
<sequence length="51" mass="5556">GFKKLVVEGEGVVISIRRYDGGTPYTKGGVEFVDGWGVSCIYYLSKVMVPV</sequence>
<evidence type="ECO:0000313" key="1">
    <source>
        <dbReference type="EMBL" id="GAG67628.1"/>
    </source>
</evidence>
<proteinExistence type="predicted"/>
<protein>
    <submittedName>
        <fullName evidence="1">Uncharacterized protein</fullName>
    </submittedName>
</protein>
<name>X1A4C3_9ZZZZ</name>
<dbReference type="AlphaFoldDB" id="X1A4C3"/>
<accession>X1A4C3</accession>
<organism evidence="1">
    <name type="scientific">marine sediment metagenome</name>
    <dbReference type="NCBI Taxonomy" id="412755"/>
    <lineage>
        <taxon>unclassified sequences</taxon>
        <taxon>metagenomes</taxon>
        <taxon>ecological metagenomes</taxon>
    </lineage>
</organism>
<feature type="non-terminal residue" evidence="1">
    <location>
        <position position="1"/>
    </location>
</feature>
<dbReference type="EMBL" id="BART01004188">
    <property type="protein sequence ID" value="GAG67628.1"/>
    <property type="molecule type" value="Genomic_DNA"/>
</dbReference>